<dbReference type="EMBL" id="JACKXE010000001">
    <property type="protein sequence ID" value="MBB6626618.1"/>
    <property type="molecule type" value="Genomic_DNA"/>
</dbReference>
<feature type="region of interest" description="Disordered" evidence="1">
    <location>
        <begin position="111"/>
        <end position="131"/>
    </location>
</feature>
<dbReference type="Gene3D" id="3.40.50.1820">
    <property type="entry name" value="alpha/beta hydrolase"/>
    <property type="match status" value="1"/>
</dbReference>
<dbReference type="Pfam" id="PF00756">
    <property type="entry name" value="Esterase"/>
    <property type="match status" value="1"/>
</dbReference>
<gene>
    <name evidence="2" type="ORF">H5V45_04710</name>
</gene>
<reference evidence="2 3" key="1">
    <citation type="submission" date="2020-08" db="EMBL/GenBank/DDBJ databases">
        <authorList>
            <person name="Seo M.-J."/>
        </authorList>
    </citation>
    <scope>NUCLEOTIDE SEQUENCE [LARGE SCALE GENOMIC DNA]</scope>
    <source>
        <strain evidence="2 3">KIGAM211</strain>
    </source>
</reference>
<dbReference type="InterPro" id="IPR000801">
    <property type="entry name" value="Esterase-like"/>
</dbReference>
<organism evidence="2 3">
    <name type="scientific">Nocardioides luti</name>
    <dbReference type="NCBI Taxonomy" id="2761101"/>
    <lineage>
        <taxon>Bacteria</taxon>
        <taxon>Bacillati</taxon>
        <taxon>Actinomycetota</taxon>
        <taxon>Actinomycetes</taxon>
        <taxon>Propionibacteriales</taxon>
        <taxon>Nocardioidaceae</taxon>
        <taxon>Nocardioides</taxon>
    </lineage>
</organism>
<comment type="caution">
    <text evidence="2">The sequence shown here is derived from an EMBL/GenBank/DDBJ whole genome shotgun (WGS) entry which is preliminary data.</text>
</comment>
<proteinExistence type="predicted"/>
<dbReference type="PANTHER" id="PTHR48098:SF3">
    <property type="entry name" value="IRON(III) ENTEROBACTIN ESTERASE"/>
    <property type="match status" value="1"/>
</dbReference>
<dbReference type="RefSeq" id="WP_185251871.1">
    <property type="nucleotide sequence ID" value="NZ_JACKXE010000001.1"/>
</dbReference>
<sequence length="285" mass="31421">MSPDVPFRPLPLDLTDVRHLPGPDSTVHEGVPRGTVTELHLDPSGVFPGTTRTVRVHVPAQYDPAHPASLLVLQDGAGFLDPSGDLRVGVVLDNLVHGGDLPPTIAVLVDPGERDGVPDADRPRRERQRNREYDAFDDRYATFLLDEVLPEVRQRWAVTDDRDRWAIGGFSSGGSCALTAAWHRPDDFRRVLCLLPSFPQVTGGDPYPGLIASTPTKPLRLFLQAGHRDLGWDEPEDNWLAEHLRVAAALLEAQYDVRLVLGDGGHDPQHGGVLLPDALRWLFRP</sequence>
<protein>
    <submittedName>
        <fullName evidence="2">Esterase family protein</fullName>
    </submittedName>
</protein>
<dbReference type="InterPro" id="IPR029058">
    <property type="entry name" value="AB_hydrolase_fold"/>
</dbReference>
<dbReference type="AlphaFoldDB" id="A0A7X0RGI2"/>
<evidence type="ECO:0000313" key="3">
    <source>
        <dbReference type="Proteomes" id="UP000523955"/>
    </source>
</evidence>
<dbReference type="SUPFAM" id="SSF53474">
    <property type="entry name" value="alpha/beta-Hydrolases"/>
    <property type="match status" value="1"/>
</dbReference>
<accession>A0A7X0RGI2</accession>
<dbReference type="InterPro" id="IPR050583">
    <property type="entry name" value="Mycobacterial_A85_antigen"/>
</dbReference>
<dbReference type="PANTHER" id="PTHR48098">
    <property type="entry name" value="ENTEROCHELIN ESTERASE-RELATED"/>
    <property type="match status" value="1"/>
</dbReference>
<dbReference type="Proteomes" id="UP000523955">
    <property type="component" value="Unassembled WGS sequence"/>
</dbReference>
<keyword evidence="3" id="KW-1185">Reference proteome</keyword>
<evidence type="ECO:0000313" key="2">
    <source>
        <dbReference type="EMBL" id="MBB6626618.1"/>
    </source>
</evidence>
<name>A0A7X0RGI2_9ACTN</name>
<evidence type="ECO:0000256" key="1">
    <source>
        <dbReference type="SAM" id="MobiDB-lite"/>
    </source>
</evidence>